<dbReference type="EMBL" id="NRRU01000041">
    <property type="protein sequence ID" value="MBK1713574.1"/>
    <property type="molecule type" value="Genomic_DNA"/>
</dbReference>
<reference evidence="2" key="1">
    <citation type="submission" date="2017-08" db="EMBL/GenBank/DDBJ databases">
        <authorList>
            <person name="Imhoff J.F."/>
            <person name="Rahn T."/>
            <person name="Kuenzel S."/>
            <person name="Neulinger S.C."/>
        </authorList>
    </citation>
    <scope>NUCLEOTIDE SEQUENCE</scope>
    <source>
        <strain evidence="2">IM 151</strain>
    </source>
</reference>
<organism evidence="2 3">
    <name type="scientific">Rubrivivax gelatinosus</name>
    <name type="common">Rhodocyclus gelatinosus</name>
    <name type="synonym">Rhodopseudomonas gelatinosa</name>
    <dbReference type="NCBI Taxonomy" id="28068"/>
    <lineage>
        <taxon>Bacteria</taxon>
        <taxon>Pseudomonadati</taxon>
        <taxon>Pseudomonadota</taxon>
        <taxon>Betaproteobacteria</taxon>
        <taxon>Burkholderiales</taxon>
        <taxon>Sphaerotilaceae</taxon>
        <taxon>Rubrivivax</taxon>
    </lineage>
</organism>
<comment type="caution">
    <text evidence="2">The sequence shown here is derived from an EMBL/GenBank/DDBJ whole genome shotgun (WGS) entry which is preliminary data.</text>
</comment>
<dbReference type="PANTHER" id="PTHR39200:SF1">
    <property type="entry name" value="AUTO-TRANSPORTER ADHESIN HEAD GIN DOMAIN-CONTAINING PROTEIN-RELATED"/>
    <property type="match status" value="1"/>
</dbReference>
<evidence type="ECO:0000259" key="1">
    <source>
        <dbReference type="Pfam" id="PF10988"/>
    </source>
</evidence>
<name>A0ABS1DU63_RUBGE</name>
<accession>A0ABS1DU63</accession>
<gene>
    <name evidence="2" type="ORF">CKO43_12375</name>
</gene>
<dbReference type="InterPro" id="IPR021255">
    <property type="entry name" value="DUF2807"/>
</dbReference>
<sequence>MFAVFTFAAAPAQAATRSDFGAISDFSAIQVSGPVDLVVRPAARESLRIDGDADLLSRLEVKVEERRGQRTLVIRLREEGFSFFNRDKLQASVEVVKLRRVASASSGKVDIEGLKTPALALALAGSGNAKLRQLDADSLALSIAGSGNVRADGRTRELSVDIAGSGNALLASLQADSASVSIAGSGNADVSADGSLSVSIAGSGNVRHAGKAVPRSSIVGSGTVRPR</sequence>
<proteinExistence type="predicted"/>
<protein>
    <submittedName>
        <fullName evidence="2">DUF2807 domain-containing protein</fullName>
    </submittedName>
</protein>
<evidence type="ECO:0000313" key="2">
    <source>
        <dbReference type="EMBL" id="MBK1713574.1"/>
    </source>
</evidence>
<dbReference type="Pfam" id="PF10988">
    <property type="entry name" value="DUF2807"/>
    <property type="match status" value="1"/>
</dbReference>
<dbReference type="Proteomes" id="UP001041814">
    <property type="component" value="Unassembled WGS sequence"/>
</dbReference>
<feature type="domain" description="Putative auto-transporter adhesin head GIN" evidence="1">
    <location>
        <begin position="25"/>
        <end position="211"/>
    </location>
</feature>
<reference evidence="2" key="2">
    <citation type="journal article" date="2020" name="Microorganisms">
        <title>Osmotic Adaptation and Compatible Solute Biosynthesis of Phototrophic Bacteria as Revealed from Genome Analyses.</title>
        <authorList>
            <person name="Imhoff J.F."/>
            <person name="Rahn T."/>
            <person name="Kunzel S."/>
            <person name="Keller A."/>
            <person name="Neulinger S.C."/>
        </authorList>
    </citation>
    <scope>NUCLEOTIDE SEQUENCE</scope>
    <source>
        <strain evidence="2">IM 151</strain>
    </source>
</reference>
<keyword evidence="3" id="KW-1185">Reference proteome</keyword>
<dbReference type="Gene3D" id="2.160.20.120">
    <property type="match status" value="1"/>
</dbReference>
<evidence type="ECO:0000313" key="3">
    <source>
        <dbReference type="Proteomes" id="UP001041814"/>
    </source>
</evidence>
<dbReference type="PANTHER" id="PTHR39200">
    <property type="entry name" value="HYPOTHETICAL EXPORTED PROTEIN"/>
    <property type="match status" value="1"/>
</dbReference>